<dbReference type="SUPFAM" id="SSF46785">
    <property type="entry name" value="Winged helix' DNA-binding domain"/>
    <property type="match status" value="1"/>
</dbReference>
<evidence type="ECO:0000256" key="1">
    <source>
        <dbReference type="ARBA" id="ARBA00023015"/>
    </source>
</evidence>
<dbReference type="InterPro" id="IPR008920">
    <property type="entry name" value="TF_FadR/GntR_C"/>
</dbReference>
<dbReference type="InterPro" id="IPR036390">
    <property type="entry name" value="WH_DNA-bd_sf"/>
</dbReference>
<dbReference type="Gene3D" id="1.10.10.10">
    <property type="entry name" value="Winged helix-like DNA-binding domain superfamily/Winged helix DNA-binding domain"/>
    <property type="match status" value="1"/>
</dbReference>
<sequence>MPATAARAFSEPKPQSRPKPRVGRDFVAALARLIVEDRFPPGSTLPREQDLCSEFAISRTVVREALKTLESKGVVRSRPRAGTLVRERVEWNLLDADLLDWMGDAVVDSELLASVLEARRAVEPFAAELAANRASLSDVAALYRAWEAMRDARPDDNAAFTAADVEFHRVLLHASGNRVFIQLSGVIDAALTRALDRANRSVHTHQETVEVHGRLVEALRMRDREAARKASEDILATAARDLKQME</sequence>
<dbReference type="Proteomes" id="UP001205906">
    <property type="component" value="Unassembled WGS sequence"/>
</dbReference>
<dbReference type="SMART" id="SM00895">
    <property type="entry name" value="FCD"/>
    <property type="match status" value="1"/>
</dbReference>
<evidence type="ECO:0000256" key="4">
    <source>
        <dbReference type="SAM" id="MobiDB-lite"/>
    </source>
</evidence>
<evidence type="ECO:0000313" key="7">
    <source>
        <dbReference type="Proteomes" id="UP001205906"/>
    </source>
</evidence>
<comment type="caution">
    <text evidence="6">The sequence shown here is derived from an EMBL/GenBank/DDBJ whole genome shotgun (WGS) entry which is preliminary data.</text>
</comment>
<protein>
    <submittedName>
        <fullName evidence="6">FadR family transcriptional regulator</fullName>
    </submittedName>
</protein>
<dbReference type="PANTHER" id="PTHR43537:SF44">
    <property type="entry name" value="GNTR FAMILY REGULATORY PROTEIN"/>
    <property type="match status" value="1"/>
</dbReference>
<dbReference type="PROSITE" id="PS50949">
    <property type="entry name" value="HTH_GNTR"/>
    <property type="match status" value="1"/>
</dbReference>
<dbReference type="PANTHER" id="PTHR43537">
    <property type="entry name" value="TRANSCRIPTIONAL REGULATOR, GNTR FAMILY"/>
    <property type="match status" value="1"/>
</dbReference>
<keyword evidence="3" id="KW-0804">Transcription</keyword>
<dbReference type="InterPro" id="IPR000524">
    <property type="entry name" value="Tscrpt_reg_HTH_GntR"/>
</dbReference>
<dbReference type="RefSeq" id="WP_252817430.1">
    <property type="nucleotide sequence ID" value="NZ_JAMXQS010000003.1"/>
</dbReference>
<dbReference type="SMART" id="SM00345">
    <property type="entry name" value="HTH_GNTR"/>
    <property type="match status" value="1"/>
</dbReference>
<dbReference type="Pfam" id="PF07729">
    <property type="entry name" value="FCD"/>
    <property type="match status" value="1"/>
</dbReference>
<evidence type="ECO:0000259" key="5">
    <source>
        <dbReference type="PROSITE" id="PS50949"/>
    </source>
</evidence>
<evidence type="ECO:0000256" key="3">
    <source>
        <dbReference type="ARBA" id="ARBA00023163"/>
    </source>
</evidence>
<dbReference type="EMBL" id="JAMXQS010000003">
    <property type="protein sequence ID" value="MCO6049532.1"/>
    <property type="molecule type" value="Genomic_DNA"/>
</dbReference>
<organism evidence="6 7">
    <name type="scientific">Mesorhizobium liriopis</name>
    <dbReference type="NCBI Taxonomy" id="2953882"/>
    <lineage>
        <taxon>Bacteria</taxon>
        <taxon>Pseudomonadati</taxon>
        <taxon>Pseudomonadota</taxon>
        <taxon>Alphaproteobacteria</taxon>
        <taxon>Hyphomicrobiales</taxon>
        <taxon>Phyllobacteriaceae</taxon>
        <taxon>Mesorhizobium</taxon>
    </lineage>
</organism>
<accession>A0ABT1C3W9</accession>
<dbReference type="Pfam" id="PF00392">
    <property type="entry name" value="GntR"/>
    <property type="match status" value="1"/>
</dbReference>
<feature type="region of interest" description="Disordered" evidence="4">
    <location>
        <begin position="1"/>
        <end position="21"/>
    </location>
</feature>
<dbReference type="SUPFAM" id="SSF48008">
    <property type="entry name" value="GntR ligand-binding domain-like"/>
    <property type="match status" value="1"/>
</dbReference>
<dbReference type="InterPro" id="IPR036388">
    <property type="entry name" value="WH-like_DNA-bd_sf"/>
</dbReference>
<evidence type="ECO:0000256" key="2">
    <source>
        <dbReference type="ARBA" id="ARBA00023125"/>
    </source>
</evidence>
<name>A0ABT1C3W9_9HYPH</name>
<keyword evidence="1" id="KW-0805">Transcription regulation</keyword>
<reference evidence="6 7" key="1">
    <citation type="submission" date="2022-06" db="EMBL/GenBank/DDBJ databases">
        <title>Mesorhizobium sp. strain RP14 Genome sequencing and assembly.</title>
        <authorList>
            <person name="Kim I."/>
        </authorList>
    </citation>
    <scope>NUCLEOTIDE SEQUENCE [LARGE SCALE GENOMIC DNA]</scope>
    <source>
        <strain evidence="7">RP14(2022)</strain>
    </source>
</reference>
<dbReference type="CDD" id="cd07377">
    <property type="entry name" value="WHTH_GntR"/>
    <property type="match status" value="1"/>
</dbReference>
<keyword evidence="2" id="KW-0238">DNA-binding</keyword>
<keyword evidence="7" id="KW-1185">Reference proteome</keyword>
<gene>
    <name evidence="6" type="ORF">NGM99_06970</name>
</gene>
<feature type="domain" description="HTH gntR-type" evidence="5">
    <location>
        <begin position="20"/>
        <end position="88"/>
    </location>
</feature>
<dbReference type="InterPro" id="IPR011711">
    <property type="entry name" value="GntR_C"/>
</dbReference>
<dbReference type="PRINTS" id="PR00035">
    <property type="entry name" value="HTHGNTR"/>
</dbReference>
<proteinExistence type="predicted"/>
<dbReference type="Gene3D" id="1.20.120.530">
    <property type="entry name" value="GntR ligand-binding domain-like"/>
    <property type="match status" value="1"/>
</dbReference>
<evidence type="ECO:0000313" key="6">
    <source>
        <dbReference type="EMBL" id="MCO6049532.1"/>
    </source>
</evidence>